<feature type="domain" description="Restriction endonuclease type II-like" evidence="5">
    <location>
        <begin position="1683"/>
        <end position="1780"/>
    </location>
</feature>
<dbReference type="InterPro" id="IPR027417">
    <property type="entry name" value="P-loop_NTPase"/>
</dbReference>
<feature type="domain" description="DNA2/NAM7 helicase helicase" evidence="3">
    <location>
        <begin position="1336"/>
        <end position="1384"/>
    </location>
</feature>
<evidence type="ECO:0000313" key="6">
    <source>
        <dbReference type="EMBL" id="GGY34677.1"/>
    </source>
</evidence>
<protein>
    <submittedName>
        <fullName evidence="6">DNA helicase</fullName>
    </submittedName>
    <submittedName>
        <fullName evidence="7">DUF3320 domain-containing protein</fullName>
    </submittedName>
</protein>
<dbReference type="Proteomes" id="UP000628442">
    <property type="component" value="Unassembled WGS sequence"/>
</dbReference>
<reference evidence="7 8" key="2">
    <citation type="submission" date="2019-02" db="EMBL/GenBank/DDBJ databases">
        <title>Draft Genome Sequences of Six Type Strains of the Genus Massilia.</title>
        <authorList>
            <person name="Miess H."/>
            <person name="Frediansyhah A."/>
            <person name="Gross H."/>
        </authorList>
    </citation>
    <scope>NUCLEOTIDE SEQUENCE [LARGE SCALE GENOMIC DNA]</scope>
    <source>
        <strain evidence="7 8">DSM 17472</strain>
    </source>
</reference>
<reference evidence="6" key="3">
    <citation type="submission" date="2022-12" db="EMBL/GenBank/DDBJ databases">
        <authorList>
            <person name="Sun Q."/>
            <person name="Kim S."/>
        </authorList>
    </citation>
    <scope>NUCLEOTIDE SEQUENCE</scope>
    <source>
        <strain evidence="6">KCTC 12343</strain>
    </source>
</reference>
<dbReference type="Pfam" id="PF18741">
    <property type="entry name" value="MTES_1575"/>
    <property type="match status" value="1"/>
</dbReference>
<dbReference type="InterPro" id="IPR049468">
    <property type="entry name" value="Restrct_endonuc-II-like_dom"/>
</dbReference>
<feature type="compositionally biased region" description="Low complexity" evidence="1">
    <location>
        <begin position="1792"/>
        <end position="1811"/>
    </location>
</feature>
<gene>
    <name evidence="7" type="ORF">EYF70_12430</name>
    <name evidence="6" type="ORF">GCM10007387_15800</name>
</gene>
<feature type="domain" description="DUF3320" evidence="2">
    <location>
        <begin position="1844"/>
        <end position="1891"/>
    </location>
</feature>
<dbReference type="InterPro" id="IPR021754">
    <property type="entry name" value="DUF3320"/>
</dbReference>
<dbReference type="PANTHER" id="PTHR10887">
    <property type="entry name" value="DNA2/NAM7 HELICASE FAMILY"/>
    <property type="match status" value="1"/>
</dbReference>
<feature type="compositionally biased region" description="Low complexity" evidence="1">
    <location>
        <begin position="1664"/>
        <end position="1680"/>
    </location>
</feature>
<feature type="domain" description="DNA2/NAM7 helicase-like C-terminal" evidence="4">
    <location>
        <begin position="1416"/>
        <end position="1597"/>
    </location>
</feature>
<feature type="region of interest" description="Disordered" evidence="1">
    <location>
        <begin position="1790"/>
        <end position="1823"/>
    </location>
</feature>
<dbReference type="FunFam" id="3.40.50.300:FF:002063">
    <property type="entry name" value="DNA helicase related protein"/>
    <property type="match status" value="1"/>
</dbReference>
<dbReference type="Proteomes" id="UP000292307">
    <property type="component" value="Chromosome"/>
</dbReference>
<evidence type="ECO:0000313" key="7">
    <source>
        <dbReference type="EMBL" id="QBI01568.1"/>
    </source>
</evidence>
<evidence type="ECO:0000259" key="2">
    <source>
        <dbReference type="Pfam" id="PF11784"/>
    </source>
</evidence>
<dbReference type="CDD" id="cd18808">
    <property type="entry name" value="SF1_C_Upf1"/>
    <property type="match status" value="1"/>
</dbReference>
<keyword evidence="6" id="KW-0378">Hydrolase</keyword>
<evidence type="ECO:0000259" key="5">
    <source>
        <dbReference type="Pfam" id="PF18741"/>
    </source>
</evidence>
<dbReference type="SUPFAM" id="SSF54001">
    <property type="entry name" value="Cysteine proteinases"/>
    <property type="match status" value="1"/>
</dbReference>
<dbReference type="InterPro" id="IPR038765">
    <property type="entry name" value="Papain-like_cys_pep_sf"/>
</dbReference>
<proteinExistence type="predicted"/>
<dbReference type="InterPro" id="IPR045055">
    <property type="entry name" value="DNA2/NAM7-like"/>
</dbReference>
<keyword evidence="6" id="KW-0347">Helicase</keyword>
<dbReference type="PANTHER" id="PTHR10887:SF495">
    <property type="entry name" value="HELICASE SENATAXIN ISOFORM X1-RELATED"/>
    <property type="match status" value="1"/>
</dbReference>
<dbReference type="GO" id="GO:0004386">
    <property type="term" value="F:helicase activity"/>
    <property type="evidence" value="ECO:0007669"/>
    <property type="project" value="UniProtKB-KW"/>
</dbReference>
<dbReference type="InterPro" id="IPR041679">
    <property type="entry name" value="DNA2/NAM7-like_C"/>
</dbReference>
<dbReference type="EMBL" id="BMWV01000003">
    <property type="protein sequence ID" value="GGY34677.1"/>
    <property type="molecule type" value="Genomic_DNA"/>
</dbReference>
<keyword evidence="8" id="KW-1185">Reference proteome</keyword>
<dbReference type="OrthoDB" id="9757917at2"/>
<dbReference type="InterPro" id="IPR011335">
    <property type="entry name" value="Restrct_endonuc-II-like"/>
</dbReference>
<evidence type="ECO:0000259" key="3">
    <source>
        <dbReference type="Pfam" id="PF13086"/>
    </source>
</evidence>
<accession>A0A411WY00</accession>
<keyword evidence="6" id="KW-0067">ATP-binding</keyword>
<keyword evidence="6" id="KW-0547">Nucleotide-binding</keyword>
<dbReference type="Pfam" id="PF11784">
    <property type="entry name" value="DUF3320"/>
    <property type="match status" value="1"/>
</dbReference>
<dbReference type="EMBL" id="CP036401">
    <property type="protein sequence ID" value="QBI01568.1"/>
    <property type="molecule type" value="Genomic_DNA"/>
</dbReference>
<evidence type="ECO:0000256" key="1">
    <source>
        <dbReference type="SAM" id="MobiDB-lite"/>
    </source>
</evidence>
<dbReference type="RefSeq" id="WP_131145689.1">
    <property type="nucleotide sequence ID" value="NZ_BMWV01000003.1"/>
</dbReference>
<evidence type="ECO:0000259" key="4">
    <source>
        <dbReference type="Pfam" id="PF13087"/>
    </source>
</evidence>
<dbReference type="FunFam" id="3.40.960.10:FF:000002">
    <property type="entry name" value="DNA helicase related protein"/>
    <property type="match status" value="1"/>
</dbReference>
<dbReference type="InterPro" id="IPR047187">
    <property type="entry name" value="SF1_C_Upf1"/>
</dbReference>
<dbReference type="SUPFAM" id="SSF52980">
    <property type="entry name" value="Restriction endonuclease-like"/>
    <property type="match status" value="1"/>
</dbReference>
<dbReference type="Gene3D" id="3.40.960.10">
    <property type="entry name" value="VSR Endonuclease"/>
    <property type="match status" value="1"/>
</dbReference>
<sequence>MPPDHTASTDQPALPLAVAFTADATTGYAAMQNDVPVVRAIALTNAGTAALTNLDVAIVCHPAFATGPVYRFEHLAAGETRTIAPVDLKPEHAWLSGLDEAERASVTLTARADGHAPLEARHDITVLAYDQWAGTRLLPELLAAFCMPNSRVVDHLLAAGATLLREAPGSASLHGYQSRNREKVWQQVSALYGAVLAQDLHYANPPASFGTDGQKIRTPERILETKVATCLDLAMLFAACLEQAGLHPVVLLKEGHAWVGVWLVDTCFPTALVDDAQSVRKRVRSGELMVFETTGVADGRRQPLRLACVAGEEHLADDAAFACAIDIRRARTLHIRPLPSRTAPAAAEPVVEQDTLAIEPMPPLPPLDPALLPAAEAPADTPEGRLARWKSRLLDLTLRNRLLNFKPAKTTLRVICPDPGALEDTLADGTEFRLRAAPVLMGGTDPRDAASFTARAGATPLDALAAEALGRNEILVDVPAGLDDAALEARLLEIYRAAGTSLEEGGANTLFLVFGLLEWREEADAEASHQAPILLVPVTLTRQSVRSGFRLARHDDEALVNPTLVQKLAQDFQLKLPAFDVLPADDKGIDVAGILQAFRLHVAELKGWEVHAQVHLGIFSFTKYLMWKDLQDRHRQLQENPVVAQLVEHPGEAFAPAALGFEPRTLDASHRPEDLFAPLLADSSQLRAICVAGSGTSLVIEGPPGTGKSQTITNLIAHLLAAGKSVLFVSEKMAALEVVQRRLNAVGLGPFSLELHSSKAKKADVIRQLGVALDAAGTRSVREWELEAARLAALRGELNDVAVALHRLHPNDLTIYDAIGTCIDHAGERPAQFSWPDPDAHTRSELEAWRETSRQIGALASQLPTLAGHALGRIGTAAWSPSWEQDLLDSANALAARNTALGGASTGPLRLLGAAPEGLSLADFAALDRLAEALLQAPRVPAGVARVAHDTAARARLAVLREHGVARNRAWEALAGTYADDATQLSGSELRREWAAAQSAWWPKSWFARRVLLKRLQGYRRDGQAPAPADMPALLDALGKVNEQDAALASLSGEAGTLLQGDFAGHRTDWEAVARAERWAREFADAVVRLAGGDAELAAALRANVLPYVTENRALLAADAPLGAGLAAYRDAWREFSTQLRNTSNLGGCGDNLGLDTAAEGALARIAAILEGWQQHARQLRPWCLWQGVRARAIAGGLQGIVAALESGSVALDRVPEHFEYSYRNWWVRKAIDREPVLCAFSSADHERKIREFRQADERFQQLTQQYVVAALAARVPASAAAAALAPGSDSELGRLRRELQKQRRHMPIRQLIAGLPTLLPRLKPCLLMSPLSVAQYLDAAHAQFDVVIFDEASQIPVWDAVGAIARGRQLVCVGDPKQLPPTSFFSRGDDGEGPADSEVQDLESILDECLGIGLPELTLNWHYRSRHESLIAFSNAAYYGNELVTFPSPVTADTAVRFQHVPGVYDRGGSKTNRAEAEAIVAAIEQHYLDAARRRHTLGVVTFNSAQQQLIERLLEARRRANPALDTAIAQPDQEALFIKNLENVQGDERDIILFSITYGPDAQGKVSLNFGPLNLEGGQRRLNVAISRARQAVIIYSTLLPEQIDPARVRAAGVLDLRNYLEFAIRGPAALAARHSSPALAARHSSPALAARHSSPALAARPGDTATGANTAPGTPASGGFERQVAAALRAHGWTVHQRVGVSAYRVDLGVVDPGAPGRYLLGIECDGPSYHSGATARDCDRLRQHVLESLGWNLARVWSTDWWLDPEPPLTALLAKLDGLMQRREAPVADDAAPAAPAAAEQPASPAAEDGDESSATVQAQATPGAALYLPVTLPKGDPERFYEPAAAAELRHQLHRIIHEEGPVAQAALFRRIIRAWGLARTGSRIEKHLAALLPAGVRTTGEDGVFYWPEQLDPATWEGYRLPGAEPESKRAIDEICLEELGNIALYVLAQQGGTTQAGLVRAVSRLLGMARTGAEAEARIGRALAHGRLAGLVAVNDGVVSARGDASMDTGPA</sequence>
<dbReference type="Pfam" id="PF13087">
    <property type="entry name" value="AAA_12"/>
    <property type="match status" value="1"/>
</dbReference>
<feature type="region of interest" description="Disordered" evidence="1">
    <location>
        <begin position="1653"/>
        <end position="1680"/>
    </location>
</feature>
<evidence type="ECO:0000313" key="9">
    <source>
        <dbReference type="Proteomes" id="UP000628442"/>
    </source>
</evidence>
<dbReference type="InterPro" id="IPR025103">
    <property type="entry name" value="DUF4011"/>
</dbReference>
<organism evidence="6 9">
    <name type="scientific">Pseudoduganella albidiflava</name>
    <dbReference type="NCBI Taxonomy" id="321983"/>
    <lineage>
        <taxon>Bacteria</taxon>
        <taxon>Pseudomonadati</taxon>
        <taxon>Pseudomonadota</taxon>
        <taxon>Betaproteobacteria</taxon>
        <taxon>Burkholderiales</taxon>
        <taxon>Oxalobacteraceae</taxon>
        <taxon>Telluria group</taxon>
        <taxon>Pseudoduganella</taxon>
    </lineage>
</organism>
<evidence type="ECO:0000313" key="8">
    <source>
        <dbReference type="Proteomes" id="UP000292307"/>
    </source>
</evidence>
<dbReference type="Pfam" id="PF13086">
    <property type="entry name" value="AAA_11"/>
    <property type="match status" value="1"/>
</dbReference>
<dbReference type="Pfam" id="PF13195">
    <property type="entry name" value="DUF4011"/>
    <property type="match status" value="1"/>
</dbReference>
<name>A0A411WY00_9BURK</name>
<reference evidence="6" key="1">
    <citation type="journal article" date="2014" name="Int. J. Syst. Evol. Microbiol.">
        <title>Complete genome sequence of Corynebacterium casei LMG S-19264T (=DSM 44701T), isolated from a smear-ripened cheese.</title>
        <authorList>
            <consortium name="US DOE Joint Genome Institute (JGI-PGF)"/>
            <person name="Walter F."/>
            <person name="Albersmeier A."/>
            <person name="Kalinowski J."/>
            <person name="Ruckert C."/>
        </authorList>
    </citation>
    <scope>NUCLEOTIDE SEQUENCE</scope>
    <source>
        <strain evidence="6">KCTC 12343</strain>
    </source>
</reference>
<dbReference type="Gene3D" id="3.40.50.300">
    <property type="entry name" value="P-loop containing nucleotide triphosphate hydrolases"/>
    <property type="match status" value="3"/>
</dbReference>
<dbReference type="InterPro" id="IPR041677">
    <property type="entry name" value="DNA2/NAM7_AAA_11"/>
</dbReference>
<dbReference type="SUPFAM" id="SSF52540">
    <property type="entry name" value="P-loop containing nucleoside triphosphate hydrolases"/>
    <property type="match status" value="1"/>
</dbReference>